<feature type="binding site" evidence="12">
    <location>
        <position position="233"/>
    </location>
    <ligand>
        <name>Zn(2+)</name>
        <dbReference type="ChEBI" id="CHEBI:29105"/>
        <label>1</label>
    </ligand>
</feature>
<evidence type="ECO:0000256" key="12">
    <source>
        <dbReference type="PIRSR" id="PIRSR628651-51"/>
    </source>
</evidence>
<gene>
    <name evidence="17" type="ORF">NQ314_012602</name>
</gene>
<feature type="binding site" evidence="12">
    <location>
        <position position="224"/>
    </location>
    <ligand>
        <name>Zn(2+)</name>
        <dbReference type="ChEBI" id="CHEBI:29105"/>
        <label>2</label>
    </ligand>
</feature>
<evidence type="ECO:0000256" key="8">
    <source>
        <dbReference type="ARBA" id="ARBA00023015"/>
    </source>
</evidence>
<feature type="site" description="Histone H3K4me3 binding" evidence="11">
    <location>
        <position position="216"/>
    </location>
</feature>
<dbReference type="SUPFAM" id="SSF57903">
    <property type="entry name" value="FYVE/PHD zinc finger"/>
    <property type="match status" value="1"/>
</dbReference>
<reference evidence="17" key="1">
    <citation type="journal article" date="2023" name="Insect Mol. Biol.">
        <title>Genome sequencing provides insights into the evolution of gene families encoding plant cell wall-degrading enzymes in longhorned beetles.</title>
        <authorList>
            <person name="Shin N.R."/>
            <person name="Okamura Y."/>
            <person name="Kirsch R."/>
            <person name="Pauchet Y."/>
        </authorList>
    </citation>
    <scope>NUCLEOTIDE SEQUENCE</scope>
    <source>
        <strain evidence="17">RBIC_L_NR</strain>
    </source>
</reference>
<keyword evidence="5 13" id="KW-0863">Zinc-finger</keyword>
<feature type="binding site" evidence="12">
    <location>
        <position position="249"/>
    </location>
    <ligand>
        <name>Zn(2+)</name>
        <dbReference type="ChEBI" id="CHEBI:29105"/>
        <label>2</label>
    </ligand>
</feature>
<evidence type="ECO:0000256" key="4">
    <source>
        <dbReference type="ARBA" id="ARBA00022723"/>
    </source>
</evidence>
<evidence type="ECO:0000259" key="16">
    <source>
        <dbReference type="PROSITE" id="PS50016"/>
    </source>
</evidence>
<dbReference type="Gene3D" id="3.30.40.10">
    <property type="entry name" value="Zinc/RING finger domain, C3HC4 (zinc finger)"/>
    <property type="match status" value="1"/>
</dbReference>
<keyword evidence="6 12" id="KW-0862">Zinc</keyword>
<keyword evidence="10 14" id="KW-0539">Nucleus</keyword>
<evidence type="ECO:0000256" key="13">
    <source>
        <dbReference type="PROSITE-ProRule" id="PRU00146"/>
    </source>
</evidence>
<organism evidence="17 18">
    <name type="scientific">Rhamnusium bicolor</name>
    <dbReference type="NCBI Taxonomy" id="1586634"/>
    <lineage>
        <taxon>Eukaryota</taxon>
        <taxon>Metazoa</taxon>
        <taxon>Ecdysozoa</taxon>
        <taxon>Arthropoda</taxon>
        <taxon>Hexapoda</taxon>
        <taxon>Insecta</taxon>
        <taxon>Pterygota</taxon>
        <taxon>Neoptera</taxon>
        <taxon>Endopterygota</taxon>
        <taxon>Coleoptera</taxon>
        <taxon>Polyphaga</taxon>
        <taxon>Cucujiformia</taxon>
        <taxon>Chrysomeloidea</taxon>
        <taxon>Cerambycidae</taxon>
        <taxon>Lepturinae</taxon>
        <taxon>Rhagiini</taxon>
        <taxon>Rhamnusium</taxon>
    </lineage>
</organism>
<dbReference type="InterPro" id="IPR013083">
    <property type="entry name" value="Znf_RING/FYVE/PHD"/>
</dbReference>
<feature type="binding site" evidence="12">
    <location>
        <position position="219"/>
    </location>
    <ligand>
        <name>Zn(2+)</name>
        <dbReference type="ChEBI" id="CHEBI:29105"/>
        <label>2</label>
    </ligand>
</feature>
<dbReference type="GO" id="GO:0005634">
    <property type="term" value="C:nucleus"/>
    <property type="evidence" value="ECO:0007669"/>
    <property type="project" value="UniProtKB-SubCell"/>
</dbReference>
<keyword evidence="9" id="KW-0804">Transcription</keyword>
<evidence type="ECO:0000313" key="17">
    <source>
        <dbReference type="EMBL" id="KAJ8935886.1"/>
    </source>
</evidence>
<evidence type="ECO:0000256" key="2">
    <source>
        <dbReference type="ARBA" id="ARBA00010210"/>
    </source>
</evidence>
<dbReference type="GO" id="GO:0035267">
    <property type="term" value="C:NuA4 histone acetyltransferase complex"/>
    <property type="evidence" value="ECO:0007669"/>
    <property type="project" value="TreeGrafter"/>
</dbReference>
<dbReference type="GO" id="GO:0008270">
    <property type="term" value="F:zinc ion binding"/>
    <property type="evidence" value="ECO:0007669"/>
    <property type="project" value="UniProtKB-KW"/>
</dbReference>
<dbReference type="PANTHER" id="PTHR10333:SF103">
    <property type="entry name" value="INHIBITOR OF GROWTH PROTEIN 3"/>
    <property type="match status" value="1"/>
</dbReference>
<dbReference type="Gene3D" id="6.10.140.1740">
    <property type="match status" value="1"/>
</dbReference>
<feature type="compositionally biased region" description="Low complexity" evidence="15">
    <location>
        <begin position="150"/>
        <end position="161"/>
    </location>
</feature>
<dbReference type="Pfam" id="PF12998">
    <property type="entry name" value="ING"/>
    <property type="match status" value="1"/>
</dbReference>
<dbReference type="Proteomes" id="UP001162156">
    <property type="component" value="Unassembled WGS sequence"/>
</dbReference>
<keyword evidence="8" id="KW-0805">Transcription regulation</keyword>
<evidence type="ECO:0000256" key="10">
    <source>
        <dbReference type="ARBA" id="ARBA00023242"/>
    </source>
</evidence>
<sequence length="261" mass="30121">MLYLEDYLEMIEHLPQELRDRFTDMREMDLTIHNNMDELEKRVKIFFNDCKRYPTDNLPQTVDAEYQSIRKEYYKTLEDADEKVHLASQMYDLVDKYLRRLDSELHKFKCELEADNKGITEVLEKRSLELDTPNTTPNIPSLQQKRKSKWTNNSSSGSSTSAAAQPVVATTIVTPAPESPSVDSSSQNAEVTDGEWTYDPNEPRYCLCNQVSYGDMVACDNEDCPSEWFHYPCVGITAPPKGKWYCPQCTASMRRRGGRKN</sequence>
<keyword evidence="7 14" id="KW-0156">Chromatin regulator</keyword>
<dbReference type="PROSITE" id="PS01359">
    <property type="entry name" value="ZF_PHD_1"/>
    <property type="match status" value="1"/>
</dbReference>
<feature type="binding site" evidence="12">
    <location>
        <position position="208"/>
    </location>
    <ligand>
        <name>Zn(2+)</name>
        <dbReference type="ChEBI" id="CHEBI:29105"/>
        <label>1</label>
    </ligand>
</feature>
<dbReference type="FunFam" id="3.30.40.10:FF:000103">
    <property type="entry name" value="Inhibitor of growth protein"/>
    <property type="match status" value="1"/>
</dbReference>
<dbReference type="GO" id="GO:0006325">
    <property type="term" value="P:chromatin organization"/>
    <property type="evidence" value="ECO:0007669"/>
    <property type="project" value="UniProtKB-KW"/>
</dbReference>
<comment type="similarity">
    <text evidence="2 14">Belongs to the ING family.</text>
</comment>
<proteinExistence type="inferred from homology"/>
<protein>
    <recommendedName>
        <fullName evidence="14">Inhibitor of growth protein</fullName>
    </recommendedName>
</protein>
<evidence type="ECO:0000256" key="11">
    <source>
        <dbReference type="PIRSR" id="PIRSR628651-50"/>
    </source>
</evidence>
<comment type="subunit">
    <text evidence="14">Component of an histone acetyltransferase complex. Interacts with H3K4me3 and to a lesser extent with H3K4me2.</text>
</comment>
<evidence type="ECO:0000256" key="1">
    <source>
        <dbReference type="ARBA" id="ARBA00004123"/>
    </source>
</evidence>
<dbReference type="InterPro" id="IPR028651">
    <property type="entry name" value="ING_fam"/>
</dbReference>
<comment type="subcellular location">
    <subcellularLocation>
        <location evidence="1 14">Nucleus</location>
    </subcellularLocation>
</comment>
<feature type="binding site" evidence="12">
    <location>
        <position position="206"/>
    </location>
    <ligand>
        <name>Zn(2+)</name>
        <dbReference type="ChEBI" id="CHEBI:29105"/>
        <label>1</label>
    </ligand>
</feature>
<feature type="compositionally biased region" description="Polar residues" evidence="15">
    <location>
        <begin position="132"/>
        <end position="143"/>
    </location>
</feature>
<evidence type="ECO:0000256" key="6">
    <source>
        <dbReference type="ARBA" id="ARBA00022833"/>
    </source>
</evidence>
<feature type="compositionally biased region" description="Polar residues" evidence="15">
    <location>
        <begin position="181"/>
        <end position="190"/>
    </location>
</feature>
<keyword evidence="4 12" id="KW-0479">Metal-binding</keyword>
<evidence type="ECO:0000256" key="3">
    <source>
        <dbReference type="ARBA" id="ARBA00022604"/>
    </source>
</evidence>
<dbReference type="InterPro" id="IPR011011">
    <property type="entry name" value="Znf_FYVE_PHD"/>
</dbReference>
<name>A0AAV8XBQ0_9CUCU</name>
<feature type="binding site" evidence="12">
    <location>
        <position position="246"/>
    </location>
    <ligand>
        <name>Zn(2+)</name>
        <dbReference type="ChEBI" id="CHEBI:29105"/>
        <label>2</label>
    </ligand>
</feature>
<evidence type="ECO:0000256" key="5">
    <source>
        <dbReference type="ARBA" id="ARBA00022771"/>
    </source>
</evidence>
<comment type="function">
    <text evidence="14">Component of an histone acetyltransferase complex.</text>
</comment>
<dbReference type="InterPro" id="IPR042020">
    <property type="entry name" value="ING3_PHD"/>
</dbReference>
<dbReference type="InterPro" id="IPR019787">
    <property type="entry name" value="Znf_PHD-finger"/>
</dbReference>
<dbReference type="AlphaFoldDB" id="A0AAV8XBQ0"/>
<dbReference type="SMART" id="SM01408">
    <property type="entry name" value="ING"/>
    <property type="match status" value="1"/>
</dbReference>
<feature type="site" description="Histone H3K4me3 binding" evidence="11">
    <location>
        <position position="205"/>
    </location>
</feature>
<dbReference type="InterPro" id="IPR019786">
    <property type="entry name" value="Zinc_finger_PHD-type_CS"/>
</dbReference>
<dbReference type="InterPro" id="IPR024610">
    <property type="entry name" value="ING_N_histone-binding"/>
</dbReference>
<dbReference type="EMBL" id="JANEYF010003504">
    <property type="protein sequence ID" value="KAJ8935886.1"/>
    <property type="molecule type" value="Genomic_DNA"/>
</dbReference>
<evidence type="ECO:0000313" key="18">
    <source>
        <dbReference type="Proteomes" id="UP001162156"/>
    </source>
</evidence>
<feature type="site" description="Histone H3K4me3 binding" evidence="11">
    <location>
        <position position="228"/>
    </location>
</feature>
<feature type="domain" description="PHD-type" evidence="16">
    <location>
        <begin position="203"/>
        <end position="252"/>
    </location>
</feature>
<feature type="binding site" evidence="12">
    <location>
        <position position="230"/>
    </location>
    <ligand>
        <name>Zn(2+)</name>
        <dbReference type="ChEBI" id="CHEBI:29105"/>
        <label>1</label>
    </ligand>
</feature>
<keyword evidence="18" id="KW-1185">Reference proteome</keyword>
<accession>A0AAV8XBQ0</accession>
<evidence type="ECO:0000256" key="15">
    <source>
        <dbReference type="SAM" id="MobiDB-lite"/>
    </source>
</evidence>
<comment type="domain">
    <text evidence="14">The PHD-type zinc finger mediates the binding to H3K4me3.</text>
</comment>
<feature type="site" description="Histone H3K4me3 binding" evidence="11">
    <location>
        <position position="220"/>
    </location>
</feature>
<dbReference type="CDD" id="cd16858">
    <property type="entry name" value="ING_ING3_Yng2p"/>
    <property type="match status" value="1"/>
</dbReference>
<dbReference type="SMART" id="SM00249">
    <property type="entry name" value="PHD"/>
    <property type="match status" value="1"/>
</dbReference>
<feature type="region of interest" description="Disordered" evidence="15">
    <location>
        <begin position="130"/>
        <end position="195"/>
    </location>
</feature>
<dbReference type="CDD" id="cd15585">
    <property type="entry name" value="PHD_ING3"/>
    <property type="match status" value="1"/>
</dbReference>
<evidence type="ECO:0000256" key="9">
    <source>
        <dbReference type="ARBA" id="ARBA00023163"/>
    </source>
</evidence>
<dbReference type="PROSITE" id="PS50016">
    <property type="entry name" value="ZF_PHD_2"/>
    <property type="match status" value="1"/>
</dbReference>
<dbReference type="InterPro" id="IPR001965">
    <property type="entry name" value="Znf_PHD"/>
</dbReference>
<evidence type="ECO:0000256" key="7">
    <source>
        <dbReference type="ARBA" id="ARBA00022853"/>
    </source>
</evidence>
<dbReference type="PANTHER" id="PTHR10333">
    <property type="entry name" value="INHIBITOR OF GROWTH PROTEIN"/>
    <property type="match status" value="1"/>
</dbReference>
<keyword evidence="3" id="KW-0341">Growth regulation</keyword>
<evidence type="ECO:0000256" key="14">
    <source>
        <dbReference type="RuleBase" id="RU361213"/>
    </source>
</evidence>
<comment type="caution">
    <text evidence="17">The sequence shown here is derived from an EMBL/GenBank/DDBJ whole genome shotgun (WGS) entry which is preliminary data.</text>
</comment>